<evidence type="ECO:0000259" key="13">
    <source>
        <dbReference type="PROSITE" id="PS51846"/>
    </source>
</evidence>
<dbReference type="PROSITE" id="PS51846">
    <property type="entry name" value="CNNM"/>
    <property type="match status" value="1"/>
</dbReference>
<dbReference type="SUPFAM" id="SSF54631">
    <property type="entry name" value="CBS-domain pair"/>
    <property type="match status" value="1"/>
</dbReference>
<proteinExistence type="inferred from homology"/>
<dbReference type="InterPro" id="IPR000644">
    <property type="entry name" value="CBS_dom"/>
</dbReference>
<sequence length="331" mass="37069">MIILLILLISLSAYFSIVEISFASVNSIKLKKWADKGRKEGQQALYIVQNYDKALASILIGNNLVNIGAATISAQIATEIWGAKLGIIISTLTITLLVLIIGDILPKTLAKENPEKFALYTGKSLLIIMKIFNPFSVFLMKIPKLVSKFLGFQREKEGLTEEEIKLMLDISEEEGNIEKIEKDMAKKILDFNQLPISEIAVKKDKIVGAKVDSPLDEIKAIFNNNSFARIPIYRGDLDNIIGILSARDFLSELAQGKRVDIEKLVKKPFFVLHNTNVTEVLQLLKKHKNNIAIVQDSRGNTFGLVTLEDLLEKIVGDIYDLQDDRKIVEKS</sequence>
<keyword evidence="4 10" id="KW-0812">Transmembrane</keyword>
<evidence type="ECO:0000256" key="10">
    <source>
        <dbReference type="PROSITE-ProRule" id="PRU01193"/>
    </source>
</evidence>
<evidence type="ECO:0000259" key="12">
    <source>
        <dbReference type="PROSITE" id="PS51371"/>
    </source>
</evidence>
<dbReference type="AlphaFoldDB" id="A0A1I0CH35"/>
<dbReference type="InterPro" id="IPR046342">
    <property type="entry name" value="CBS_dom_sf"/>
</dbReference>
<dbReference type="Proteomes" id="UP000243819">
    <property type="component" value="Unassembled WGS sequence"/>
</dbReference>
<feature type="domain" description="CBS" evidence="12">
    <location>
        <begin position="264"/>
        <end position="321"/>
    </location>
</feature>
<dbReference type="InterPro" id="IPR044751">
    <property type="entry name" value="Ion_transp-like_CBS"/>
</dbReference>
<organism evidence="14 15">
    <name type="scientific">Anaerobranca gottschalkii DSM 13577</name>
    <dbReference type="NCBI Taxonomy" id="1120990"/>
    <lineage>
        <taxon>Bacteria</taxon>
        <taxon>Bacillati</taxon>
        <taxon>Bacillota</taxon>
        <taxon>Clostridia</taxon>
        <taxon>Eubacteriales</taxon>
        <taxon>Proteinivoracaceae</taxon>
        <taxon>Anaerobranca</taxon>
    </lineage>
</organism>
<feature type="domain" description="CNNM transmembrane" evidence="13">
    <location>
        <begin position="1"/>
        <end position="181"/>
    </location>
</feature>
<dbReference type="SMART" id="SM00116">
    <property type="entry name" value="CBS"/>
    <property type="match status" value="2"/>
</dbReference>
<dbReference type="PANTHER" id="PTHR22777:SF32">
    <property type="entry name" value="UPF0053 INNER MEMBRANE PROTEIN YFJD"/>
    <property type="match status" value="1"/>
</dbReference>
<evidence type="ECO:0000256" key="6">
    <source>
        <dbReference type="ARBA" id="ARBA00022989"/>
    </source>
</evidence>
<evidence type="ECO:0000256" key="2">
    <source>
        <dbReference type="ARBA" id="ARBA00006337"/>
    </source>
</evidence>
<dbReference type="EMBL" id="FOIF01000074">
    <property type="protein sequence ID" value="SET18818.1"/>
    <property type="molecule type" value="Genomic_DNA"/>
</dbReference>
<accession>A0A1I0CH35</accession>
<comment type="subcellular location">
    <subcellularLocation>
        <location evidence="1">Cell membrane</location>
        <topology evidence="1">Multi-pass membrane protein</topology>
    </subcellularLocation>
</comment>
<name>A0A1I0CH35_9FIRM</name>
<feature type="transmembrane region" description="Helical" evidence="11">
    <location>
        <begin position="85"/>
        <end position="105"/>
    </location>
</feature>
<evidence type="ECO:0000256" key="8">
    <source>
        <dbReference type="ARBA" id="ARBA00023136"/>
    </source>
</evidence>
<dbReference type="InterPro" id="IPR002550">
    <property type="entry name" value="CNNM"/>
</dbReference>
<dbReference type="GO" id="GO:0005886">
    <property type="term" value="C:plasma membrane"/>
    <property type="evidence" value="ECO:0007669"/>
    <property type="project" value="UniProtKB-SubCell"/>
</dbReference>
<dbReference type="Pfam" id="PF00571">
    <property type="entry name" value="CBS"/>
    <property type="match status" value="2"/>
</dbReference>
<keyword evidence="6 10" id="KW-1133">Transmembrane helix</keyword>
<dbReference type="PANTHER" id="PTHR22777">
    <property type="entry name" value="HEMOLYSIN-RELATED"/>
    <property type="match status" value="1"/>
</dbReference>
<comment type="similarity">
    <text evidence="2">Belongs to the UPF0053 family.</text>
</comment>
<reference evidence="15" key="1">
    <citation type="submission" date="2016-10" db="EMBL/GenBank/DDBJ databases">
        <authorList>
            <person name="Varghese N."/>
            <person name="Submissions S."/>
        </authorList>
    </citation>
    <scope>NUCLEOTIDE SEQUENCE [LARGE SCALE GENOMIC DNA]</scope>
    <source>
        <strain evidence="15">DSM 13577</strain>
    </source>
</reference>
<feature type="domain" description="CBS" evidence="12">
    <location>
        <begin position="201"/>
        <end position="261"/>
    </location>
</feature>
<dbReference type="Gene3D" id="3.10.580.10">
    <property type="entry name" value="CBS-domain"/>
    <property type="match status" value="1"/>
</dbReference>
<evidence type="ECO:0000256" key="7">
    <source>
        <dbReference type="ARBA" id="ARBA00023122"/>
    </source>
</evidence>
<keyword evidence="5" id="KW-0677">Repeat</keyword>
<evidence type="ECO:0000313" key="14">
    <source>
        <dbReference type="EMBL" id="SET18818.1"/>
    </source>
</evidence>
<keyword evidence="15" id="KW-1185">Reference proteome</keyword>
<evidence type="ECO:0000256" key="4">
    <source>
        <dbReference type="ARBA" id="ARBA00022692"/>
    </source>
</evidence>
<keyword evidence="8 10" id="KW-0472">Membrane</keyword>
<evidence type="ECO:0000256" key="3">
    <source>
        <dbReference type="ARBA" id="ARBA00022475"/>
    </source>
</evidence>
<dbReference type="Pfam" id="PF01595">
    <property type="entry name" value="CNNM"/>
    <property type="match status" value="1"/>
</dbReference>
<keyword evidence="3" id="KW-1003">Cell membrane</keyword>
<evidence type="ECO:0000256" key="11">
    <source>
        <dbReference type="SAM" id="Phobius"/>
    </source>
</evidence>
<dbReference type="RefSeq" id="WP_091351503.1">
    <property type="nucleotide sequence ID" value="NZ_FOIF01000074.1"/>
</dbReference>
<dbReference type="OrthoDB" id="9798188at2"/>
<evidence type="ECO:0000256" key="9">
    <source>
        <dbReference type="PROSITE-ProRule" id="PRU00703"/>
    </source>
</evidence>
<evidence type="ECO:0000313" key="15">
    <source>
        <dbReference type="Proteomes" id="UP000243819"/>
    </source>
</evidence>
<protein>
    <submittedName>
        <fullName evidence="14">Mg2+ and Co2+ transporter CorB, contains DUF21, CBS pair, and CorC-HlyC domains</fullName>
    </submittedName>
</protein>
<evidence type="ECO:0000256" key="1">
    <source>
        <dbReference type="ARBA" id="ARBA00004651"/>
    </source>
</evidence>
<evidence type="ECO:0000256" key="5">
    <source>
        <dbReference type="ARBA" id="ARBA00022737"/>
    </source>
</evidence>
<gene>
    <name evidence="14" type="ORF">SAMN03080614_10744</name>
</gene>
<keyword evidence="7 9" id="KW-0129">CBS domain</keyword>
<dbReference type="STRING" id="1120990.SAMN03080614_10744"/>
<dbReference type="PROSITE" id="PS51371">
    <property type="entry name" value="CBS"/>
    <property type="match status" value="2"/>
</dbReference>
<feature type="transmembrane region" description="Helical" evidence="11">
    <location>
        <begin position="117"/>
        <end position="140"/>
    </location>
</feature>
<dbReference type="CDD" id="cd04590">
    <property type="entry name" value="CBS_pair_CorC_HlyC_assoc"/>
    <property type="match status" value="1"/>
</dbReference>